<keyword evidence="1" id="KW-0732">Signal</keyword>
<name>Q2AAT7_ASCSS</name>
<dbReference type="SUPFAM" id="SSF144129">
    <property type="entry name" value="Vanabin-like"/>
    <property type="match status" value="1"/>
</dbReference>
<gene>
    <name evidence="2" type="primary">vanabinP</name>
</gene>
<accession>Q2AAT7</accession>
<dbReference type="EMBL" id="AB252047">
    <property type="protein sequence ID" value="BAE80306.1"/>
    <property type="molecule type" value="mRNA"/>
</dbReference>
<dbReference type="AlphaFoldDB" id="Q2AAT7"/>
<evidence type="ECO:0000256" key="1">
    <source>
        <dbReference type="SAM" id="SignalP"/>
    </source>
</evidence>
<proteinExistence type="evidence at transcript level"/>
<dbReference type="InterPro" id="IPR037242">
    <property type="entry name" value="Vanabin-2_sf"/>
</dbReference>
<sequence length="146" mass="16093">MRVTIVVLVVVACLLVAAEARKKKKKMCRVACKSDCKAAKACMKPCKRGCRTSTNKKACKKGCRTSCKQSVGASIIQQCRKCVTDNCPLGDVKMCVANNCVRPCLSTRNRPIPGEKPNSAKMFDNPFCLECMKENCEEQFEALFEG</sequence>
<protein>
    <submittedName>
        <fullName evidence="2">Vanadium-binding protein in plasma</fullName>
    </submittedName>
</protein>
<evidence type="ECO:0000313" key="2">
    <source>
        <dbReference type="EMBL" id="BAE80306.1"/>
    </source>
</evidence>
<feature type="signal peptide" evidence="1">
    <location>
        <begin position="1"/>
        <end position="20"/>
    </location>
</feature>
<organism evidence="2">
    <name type="scientific">Ascidia sydneiensis samea</name>
    <name type="common">Vanadium-rich ascidian</name>
    <dbReference type="NCBI Taxonomy" id="79730"/>
    <lineage>
        <taxon>Eukaryota</taxon>
        <taxon>Metazoa</taxon>
        <taxon>Chordata</taxon>
        <taxon>Tunicata</taxon>
        <taxon>Ascidiacea</taxon>
        <taxon>Phlebobranchia</taxon>
        <taxon>Ascidiidae</taxon>
        <taxon>Ascidia</taxon>
    </lineage>
</organism>
<reference evidence="2" key="1">
    <citation type="journal article" date="2005" name="Biochim. Biophys. Acta">
        <title>VanabinP, a novel vanadium-binding protein in the blood plasma of an ascidian, Ascidia sydneiensis samea.</title>
        <authorList>
            <person name="Yoshihara M."/>
            <person name="Ueki T."/>
            <person name="Watanabe T."/>
            <person name="Yamaguchi N."/>
            <person name="Kamino K."/>
            <person name="Michibata H."/>
        </authorList>
    </citation>
    <scope>NUCLEOTIDE SEQUENCE</scope>
</reference>
<reference evidence="2" key="2">
    <citation type="submission" date="2006-02" db="EMBL/GenBank/DDBJ databases">
        <authorList>
            <person name="Yoshihara M."/>
        </authorList>
    </citation>
    <scope>NUCLEOTIDE SEQUENCE</scope>
</reference>
<feature type="chain" id="PRO_5004206098" evidence="1">
    <location>
        <begin position="21"/>
        <end position="146"/>
    </location>
</feature>